<evidence type="ECO:0000259" key="2">
    <source>
        <dbReference type="Pfam" id="PF24346"/>
    </source>
</evidence>
<dbReference type="SUPFAM" id="SSF141072">
    <property type="entry name" value="CalX-like"/>
    <property type="match status" value="1"/>
</dbReference>
<feature type="domain" description="DUF7507" evidence="2">
    <location>
        <begin position="2897"/>
        <end position="2987"/>
    </location>
</feature>
<dbReference type="Proteomes" id="UP001243757">
    <property type="component" value="Unassembled WGS sequence"/>
</dbReference>
<evidence type="ECO:0000256" key="1">
    <source>
        <dbReference type="SAM" id="MobiDB-lite"/>
    </source>
</evidence>
<dbReference type="Gene3D" id="2.150.10.10">
    <property type="entry name" value="Serralysin-like metalloprotease, C-terminal"/>
    <property type="match status" value="3"/>
</dbReference>
<keyword evidence="4" id="KW-1185">Reference proteome</keyword>
<comment type="caution">
    <text evidence="3">The sequence shown here is derived from an EMBL/GenBank/DDBJ whole genome shotgun (WGS) entry which is preliminary data.</text>
</comment>
<dbReference type="SUPFAM" id="SSF51120">
    <property type="entry name" value="beta-Roll"/>
    <property type="match status" value="5"/>
</dbReference>
<organism evidence="3 4">
    <name type="scientific">Pseudodonghicola flavimaris</name>
    <dbReference type="NCBI Taxonomy" id="3050036"/>
    <lineage>
        <taxon>Bacteria</taxon>
        <taxon>Pseudomonadati</taxon>
        <taxon>Pseudomonadota</taxon>
        <taxon>Alphaproteobacteria</taxon>
        <taxon>Rhodobacterales</taxon>
        <taxon>Paracoccaceae</taxon>
        <taxon>Pseudodonghicola</taxon>
    </lineage>
</organism>
<reference evidence="3 4" key="1">
    <citation type="submission" date="2023-05" db="EMBL/GenBank/DDBJ databases">
        <title>Pseudodonghicola sp. nov.</title>
        <authorList>
            <person name="Huang J."/>
        </authorList>
    </citation>
    <scope>NUCLEOTIDE SEQUENCE [LARGE SCALE GENOMIC DNA]</scope>
    <source>
        <strain evidence="3 4">IC7</strain>
    </source>
</reference>
<dbReference type="InterPro" id="IPR038081">
    <property type="entry name" value="CalX-like_sf"/>
</dbReference>
<dbReference type="PRINTS" id="PR00313">
    <property type="entry name" value="CABNDNGRPT"/>
</dbReference>
<dbReference type="InterPro" id="IPR011049">
    <property type="entry name" value="Serralysin-like_metalloprot_C"/>
</dbReference>
<protein>
    <recommendedName>
        <fullName evidence="2">DUF7507 domain-containing protein</fullName>
    </recommendedName>
</protein>
<dbReference type="Pfam" id="PF00353">
    <property type="entry name" value="HemolysinCabind"/>
    <property type="match status" value="10"/>
</dbReference>
<evidence type="ECO:0000313" key="3">
    <source>
        <dbReference type="EMBL" id="MDK3018043.1"/>
    </source>
</evidence>
<dbReference type="InterPro" id="IPR001343">
    <property type="entry name" value="Hemolysn_Ca-bd"/>
</dbReference>
<dbReference type="Pfam" id="PF24346">
    <property type="entry name" value="DUF7507"/>
    <property type="match status" value="1"/>
</dbReference>
<dbReference type="InterPro" id="IPR055354">
    <property type="entry name" value="DUF7507"/>
</dbReference>
<evidence type="ECO:0000313" key="4">
    <source>
        <dbReference type="Proteomes" id="UP001243757"/>
    </source>
</evidence>
<dbReference type="EMBL" id="JASNJD010000006">
    <property type="protein sequence ID" value="MDK3018043.1"/>
    <property type="molecule type" value="Genomic_DNA"/>
</dbReference>
<feature type="region of interest" description="Disordered" evidence="1">
    <location>
        <begin position="2805"/>
        <end position="2862"/>
    </location>
</feature>
<dbReference type="InterPro" id="IPR018511">
    <property type="entry name" value="Hemolysin-typ_Ca-bd_CS"/>
</dbReference>
<gene>
    <name evidence="3" type="ORF">QO033_10165</name>
</gene>
<dbReference type="PROSITE" id="PS00330">
    <property type="entry name" value="HEMOLYSIN_CALCIUM"/>
    <property type="match status" value="3"/>
</dbReference>
<accession>A0ABT7F0B2</accession>
<dbReference type="RefSeq" id="WP_284480853.1">
    <property type="nucleotide sequence ID" value="NZ_JASNJD010000006.1"/>
</dbReference>
<proteinExistence type="predicted"/>
<feature type="compositionally biased region" description="Polar residues" evidence="1">
    <location>
        <begin position="2841"/>
        <end position="2850"/>
    </location>
</feature>
<name>A0ABT7F0B2_9RHOB</name>
<sequence>MIRTNTMGDADRLRSYRDTEFMPDAVAELEVTAQTGASGAVELLRTDGGDWADLGIAERGLIRVGDTVHQVAEVDGDTLTLTRASSIAAGTATRVVSLFHGIEATSGDVGSGAAPIRVDLTRVTSEDEALYAISGDGIWMDLGLRLRTGTTSQTTATVAVGVVAAATEATLSLRSAVREDVDGLSRGVLVDGDSGDDGTYYEFFYDDPSSPDRDLGPGAGYSASATELTTTTWDFDLIEAGSRITVNGTDPDGSTVRSPGDNTVRLVSNTNVRLGDADGSGAHYIDVATNGDIVLTEIDAVLSGDLDDLRVGRIDSSAGDVTLEAPRHILDSDPTDGSPDPWDVGGVNITMTALTGGIGTDADFLETNLVDSVSGVTQSGVLTAASERSARITETAGNMRVNTVDSTLGDVTLTTRAGSILDANSGAGEDDNVTGRNVDLLADGGTIGLASDDFDIDSGILGDFSGVVSLDADNGIYLTETANELNLLYALSTGGAIRLTVPDTSATPVLPASPYSHAEVPRILPRDIAAPAEDLYMLPDGTRLVVQGAVQSFDSATIDAATTVSLWVGDNLSMEADSLVIAGSMVTMQLDTTRTGTARSATDADEDYGSSVELAGRIATRGTENGDRFLLQTGDDVDIITVNALQLDTQGYIRTAGQEDEITVNTLMTMDTYRSSGARDTLDLDGAEGTDVYVINTTGTYGEERDYVINVLDTGARDDGTDTLAITGSDGADVFLMREITSVENRTTDRPSFVTLLHADATGGDSSLDNAIAQSQTSADRPMGVQRVNYDRAINGRLTVFGLEGDDMFAVDGNSTITTLDGGAGADRFQIGQFHGVLDADHPEGATFHLNAAPGDEPAEVIRTTRGYITAGPSQALVAKGGTGGDTFTVYSNKAEIRLEGDAGNDLFVVRAFALADENFDPIIDQYSVEGRNIINTGAGEDQVSYNLNAPVSIDGGSGYDKVVVLGTEFGDDFVIREDGVFGGGLHVSFENIEVLEVDGLEGDDNFFVLSTPIGVAVRVIGNLGSDVINIAGDVTEQISSAGLEGQSSVINHDVLSDGRYEGLSVEGVEMTVADDGSGPVRIREVAADGTEDGYSVVREGDFGDRYEISLNEAIAAGTRVYITVSVARSSDDEDAWDATDAPRILLDRNNDGVPDGGDTVLIGTAAGDFFDTVPVNGVDESVPTRDVVLVFDETNWSDAQTIWLSASDDSLAEGERKVVISHSVQAVNDSGADQAAVDLYDGLAVRNVEVTVLDNDQADVILSHEGTDTRVLEGPEGFTDRVGVTLSRAPDAGETVTVSLAELLAPDTDAQLSFDLPVLTFDASDWDTVKYVTLTAIDDSTPEDPRGLQIEATVTSTGGAFAGASSQLLPVKVLDNDTPGVVLTESAGDTLVTPLSTDDYTIRLTSAPDAGEVVTIPLLTDGQASIVSAIDTSDNSDRLVENVDVGTFEVASFFEGPVTFAGNTITRTDLGSFLDANVYVGDRIAISGSGANDTGTEEYYEVTGVTDSSITLAGASFAAGSDATVSLGQVSIDALFNGQVIFGDDTIVEDGVTIDGDTITRTDGGSWLADGFLPGHEIRISGGPNAGLYQIALLELDGLNREFLRLTPSASLTAATGDVRVVRVADAIRFDGTNWATEVRITVEANDDYVLPPDLQNKMSFSSVHRLTNIQGPVSVEGGMSGADRTLIQAIILPGETPGEAVGIGPQPDEAAQIDVLNIYDDASQEDKSGVLTATGLTGFGMATDLVFPDADFGEPSIVPGGISFGTQRVDSDGNFTTDPLLSSIEILNIMMGRGNDTLRIDGTLQPTTSGQDGETAIYGGLTLIHGGGNRTAEDGDLIMVDGGGGAESLLAIYGDTSQDGVFYSGSGDDAVGYDFGERPFPPFTTAALADIRSKFVLPLADPFLIAGKDEILVYAELSGDLTFDAAALTLAATTSWTDAGFRAGRAIEVDLADGSTASYRIASISEDGLTLTLEEGAVLTDGTFAGTVTAGGAAGRVTAYGGANDDLIMGSLEGDHLAGGGGDDRIFGQAGIDQIWGDSGFNIDIFGDLTVYNDDTLSLAQKRLLAGPRLTVPVAGALLSDAGDALIVGDDTIHAGLGADIVFGDHGRIDVTEPPLRIRTTEYVYIVEIASSEIDKGGDDVIFGDAGQDILIGGANRVVQDTPNGDRIDGGADQDLIFGDNVTLVQRPVGPDQDQDARIVQLTDPTIYNRDGTANVDTTTLFVDPRHAGAPWTAFEITELYHDVTYQARNDGQFGNDDIAGGASHDKIFAQLGDDTIQGDGAILPVPVSATRDAAGRLVHVPSFEAETDGDDYVEGGGGNDVIFGGLGQDDLIGGSSSLYTLTTPEQRPDGSDIIFGGAGTQIAMDILGTDADSTLGAPSEHGRDADLILGDNGNIFDLVDSANAWLSYVYDSSADIGNDTTDPSLPHPRGAIRLIPRATVLLDYTPGTDVGSLGASDLVYGEDGDDIIHLMTGNDVGYGNGHDDQIIGGTGDDRIFGGTGEDGLLGDDGVIRVSRNGLAEPLNGIAAEAQQTISIPGPWIGAEVDLEGFLKITVDAILPEEGGSDIIYGGLGDDFIHTGAGDDAASGAEALAIFHDDTRAIANTPMIYDAATGILTDFYDRTTGTYRTFYDPDNPRQIIENYYLNFLTFDASGELIEDGKDSIFGGYGNDVLFGGTGHDRLFGGWGDDYHQLDDNLGTNGGLNDTSDNAATPETTGGAADFAFGGGGRDVLIGNSGTDRMFDWTGEYNSFIVPFSRFGAPTVNRLPSPHTVEFLLDLAEATGAATSRVEAYDVIAMVTPQDPAWNDQHGAPRDPQPGNGHGAYDSAGGPEDDTLRVPLQTSAGSTPTGPADPGHGTPGRETAAIRVEKAINAADPWNPTAFEDADSELDAITLAVGTDVTWTYLVFNPGDVALSRVSLSDTGSDGSRFAPVYVEGDYNGNDLLDPGEVWLYTSEGVGEHTVIAGAYSNVVTASGRGSRGPAVSDTDENYHIGRVITDPAPSVTVEKAINAADPFTPTTAEDADTGPGPVLETGSAVLWTYLISNDGTVSVTLDSIVDDWGTPGDTSDDRTPVYISGDNGNGLLDPGETWLAALGGTAADGAYVNEVTVTVSDIYGRIATDSDLNHHSGSSIPGGSSVTLVKAVNAVDPLNPTTAEDANTPGGPELTEGDTVVWTYLVDNTGGGALSVSGLVDDAGTPADASDDFAPVYVSGDRNGNGLLDTDETWLFRATGTAVLGGYVNAAIVTAVDSEGQQVTGSDVAHYTGTPQPGTLSVMLEKAVNAADPLAPTVAEDADVNPVLVRSGDTVTWTYLLTNTGGEAVSVAFLTDDAGTPGDASDDFAPIYVSGDDGNGLLDPGETWLYAATGTAPEGDYENIATATVFDATNRQASASDNARMTGVADGVTLVKAVNAVDVYAPTDLEDANDAPGPLFVEGTPLIWTYLVTNDGLGEVALDKATGVIDDAGTPDDTSDDFAAIYVEGDTDNDGMLDVGETWLFTSEGAVDATVTQGAYGNAAAVFAGADRSITDTDLAHHHGVAAGEAAGLTPGFWKNNAIQHEASAWPATSDGELIYAPDQTLDTVFDIPAGYGDLAGVTLVDALGLQGGGVNALMRHAVAALLNATSAVVAYPASAPQVIAWTNTALADGAKPVLNAQKDIFAGWNELEADLDQHGRSQSYLDIVANSEIYVPWLLDDPSTPDAGDYLVYDEVSGNFVAPSAARNDHFAL</sequence>